<feature type="transmembrane region" description="Helical" evidence="1">
    <location>
        <begin position="302"/>
        <end position="321"/>
    </location>
</feature>
<keyword evidence="3" id="KW-1185">Reference proteome</keyword>
<feature type="transmembrane region" description="Helical" evidence="1">
    <location>
        <begin position="444"/>
        <end position="461"/>
    </location>
</feature>
<dbReference type="Proteomes" id="UP001597109">
    <property type="component" value="Unassembled WGS sequence"/>
</dbReference>
<feature type="transmembrane region" description="Helical" evidence="1">
    <location>
        <begin position="863"/>
        <end position="882"/>
    </location>
</feature>
<feature type="transmembrane region" description="Helical" evidence="1">
    <location>
        <begin position="355"/>
        <end position="375"/>
    </location>
</feature>
<keyword evidence="1" id="KW-0812">Transmembrane</keyword>
<feature type="transmembrane region" description="Helical" evidence="1">
    <location>
        <begin position="193"/>
        <end position="223"/>
    </location>
</feature>
<gene>
    <name evidence="2" type="ORF">ACFQ1X_10425</name>
</gene>
<feature type="transmembrane region" description="Helical" evidence="1">
    <location>
        <begin position="330"/>
        <end position="349"/>
    </location>
</feature>
<accession>A0ABW3LD90</accession>
<name>A0ABW3LD90_9BACL</name>
<keyword evidence="1" id="KW-0472">Membrane</keyword>
<evidence type="ECO:0000313" key="2">
    <source>
        <dbReference type="EMBL" id="MFD1031844.1"/>
    </source>
</evidence>
<dbReference type="Pfam" id="PF09586">
    <property type="entry name" value="YfhO"/>
    <property type="match status" value="1"/>
</dbReference>
<feature type="transmembrane region" description="Helical" evidence="1">
    <location>
        <begin position="418"/>
        <end position="437"/>
    </location>
</feature>
<feature type="transmembrane region" description="Helical" evidence="1">
    <location>
        <begin position="142"/>
        <end position="161"/>
    </location>
</feature>
<proteinExistence type="predicted"/>
<evidence type="ECO:0000313" key="3">
    <source>
        <dbReference type="Proteomes" id="UP001597109"/>
    </source>
</evidence>
<keyword evidence="1" id="KW-1133">Transmembrane helix</keyword>
<feature type="transmembrane region" description="Helical" evidence="1">
    <location>
        <begin position="387"/>
        <end position="406"/>
    </location>
</feature>
<comment type="caution">
    <text evidence="2">The sequence shown here is derived from an EMBL/GenBank/DDBJ whole genome shotgun (WGS) entry which is preliminary data.</text>
</comment>
<sequence length="902" mass="103991">MTKQKVNSVNILDNKFIKLALTYIFFLLAAFSMHSYFIVSGADFNENCCDSVKQVSHFYPFLQREFLDGNFFWSWSNGLGGDLLGGFSYYYSTSPFFWLTLPFAAAFDSLEGVFDARLIISALKMFLTMVFMFHFLRCLKLFRSSAIIGSLVYGGSVFFMFHSLRYDFMIDGMIYLPLLLWAFEYAIEKKKGWVLIAAVFLVATSNFYLAYINSLYLGVYVLLKYSLMENKSIKGFFSFILRFGLAYASGLLLAAFAFLPAVYSFLNVDRFYYEEAVPAFFDSWFYKNLPYRLLFMNDQPSIFMAAFPALIILLVPLGFLLRDKIFQKRFLFSLLFSLLVLIPFSYSLFNGLSAMQFRWLYLFMFTGAWMSAQIFDMMLKGHFKRHSSFLLAGILLLVTAGVYFKRELTGQVVEDRDLIMLGFMALFTLLLIALIEISGKTVKLLITSAIVLLVLLNGIYMNSFMLKDFLGDAAVLKQHQEEKLASYGTQEEIELIETIKREDDGFYRIMWDHLREQNAPLLLDYKGFSAYSSLMAGNVHRFMKQDYNVLHWNSPSLYQNLDNRLYLETALANKYFIKPKDTWFKPFGFTHQFSTENYEVYQNDYFLPIGYLVDTVVTEEKMETMNFAERDQLLLQAAVVDEGQADNLPEFAVENLTVEERMLLVEDLVMENITIDENNMLIVGDGASLTFKNPWLDQPGEVMMELKIKETSKKRFKVASSYKTFTNNGEGTVYNYPREQIVINLGNQLSNENLRFTLTPGTYEMEELLLTFNPYTSYPEMVNDAKQQSMENITYTGRSVQGTVDAETESMLFLSVPYSKGWQIKVDGVATEALEVNSAFIGVPVSAGEHRVELLYTTPYFKAGLWISVLTLIALLAGYIWIRKGTLNRRRNNRAHYEEKNL</sequence>
<dbReference type="PANTHER" id="PTHR38454">
    <property type="entry name" value="INTEGRAL MEMBRANE PROTEIN-RELATED"/>
    <property type="match status" value="1"/>
</dbReference>
<feature type="transmembrane region" description="Helical" evidence="1">
    <location>
        <begin position="118"/>
        <end position="136"/>
    </location>
</feature>
<dbReference type="RefSeq" id="WP_144841652.1">
    <property type="nucleotide sequence ID" value="NZ_JBHTKI010000014.1"/>
</dbReference>
<dbReference type="PANTHER" id="PTHR38454:SF1">
    <property type="entry name" value="INTEGRAL MEMBRANE PROTEIN"/>
    <property type="match status" value="1"/>
</dbReference>
<dbReference type="EMBL" id="JBHTKI010000014">
    <property type="protein sequence ID" value="MFD1031844.1"/>
    <property type="molecule type" value="Genomic_DNA"/>
</dbReference>
<evidence type="ECO:0000256" key="1">
    <source>
        <dbReference type="SAM" id="Phobius"/>
    </source>
</evidence>
<reference evidence="3" key="1">
    <citation type="journal article" date="2019" name="Int. J. Syst. Evol. Microbiol.">
        <title>The Global Catalogue of Microorganisms (GCM) 10K type strain sequencing project: providing services to taxonomists for standard genome sequencing and annotation.</title>
        <authorList>
            <consortium name="The Broad Institute Genomics Platform"/>
            <consortium name="The Broad Institute Genome Sequencing Center for Infectious Disease"/>
            <person name="Wu L."/>
            <person name="Ma J."/>
        </authorList>
    </citation>
    <scope>NUCLEOTIDE SEQUENCE [LARGE SCALE GENOMIC DNA]</scope>
    <source>
        <strain evidence="3">CCUG 56756</strain>
    </source>
</reference>
<organism evidence="2 3">
    <name type="scientific">Metaplanococcus flavidus</name>
    <dbReference type="NCBI Taxonomy" id="569883"/>
    <lineage>
        <taxon>Bacteria</taxon>
        <taxon>Bacillati</taxon>
        <taxon>Bacillota</taxon>
        <taxon>Bacilli</taxon>
        <taxon>Bacillales</taxon>
        <taxon>Caryophanaceae</taxon>
        <taxon>Metaplanococcus</taxon>
    </lineage>
</organism>
<dbReference type="InterPro" id="IPR018580">
    <property type="entry name" value="Uncharacterised_YfhO"/>
</dbReference>
<feature type="transmembrane region" description="Helical" evidence="1">
    <location>
        <begin position="20"/>
        <end position="39"/>
    </location>
</feature>
<protein>
    <submittedName>
        <fullName evidence="2">YfhO family protein</fullName>
    </submittedName>
</protein>
<feature type="transmembrane region" description="Helical" evidence="1">
    <location>
        <begin position="244"/>
        <end position="266"/>
    </location>
</feature>